<reference evidence="3" key="1">
    <citation type="journal article" date="2017" name="Genome Biol.">
        <title>Comparative genomics reveals high biological diversity and specific adaptations in the industrially and medically important fungal genus Aspergillus.</title>
        <authorList>
            <person name="de Vries R.P."/>
            <person name="Riley R."/>
            <person name="Wiebenga A."/>
            <person name="Aguilar-Osorio G."/>
            <person name="Amillis S."/>
            <person name="Uchima C.A."/>
            <person name="Anderluh G."/>
            <person name="Asadollahi M."/>
            <person name="Askin M."/>
            <person name="Barry K."/>
            <person name="Battaglia E."/>
            <person name="Bayram O."/>
            <person name="Benocci T."/>
            <person name="Braus-Stromeyer S.A."/>
            <person name="Caldana C."/>
            <person name="Canovas D."/>
            <person name="Cerqueira G.C."/>
            <person name="Chen F."/>
            <person name="Chen W."/>
            <person name="Choi C."/>
            <person name="Clum A."/>
            <person name="Dos Santos R.A."/>
            <person name="Damasio A.R."/>
            <person name="Diallinas G."/>
            <person name="Emri T."/>
            <person name="Fekete E."/>
            <person name="Flipphi M."/>
            <person name="Freyberg S."/>
            <person name="Gallo A."/>
            <person name="Gournas C."/>
            <person name="Habgood R."/>
            <person name="Hainaut M."/>
            <person name="Harispe M.L."/>
            <person name="Henrissat B."/>
            <person name="Hilden K.S."/>
            <person name="Hope R."/>
            <person name="Hossain A."/>
            <person name="Karabika E."/>
            <person name="Karaffa L."/>
            <person name="Karanyi Z."/>
            <person name="Krasevec N."/>
            <person name="Kuo A."/>
            <person name="Kusch H."/>
            <person name="LaButti K."/>
            <person name="Lagendijk E.L."/>
            <person name="Lapidus A."/>
            <person name="Levasseur A."/>
            <person name="Lindquist E."/>
            <person name="Lipzen A."/>
            <person name="Logrieco A.F."/>
            <person name="MacCabe A."/>
            <person name="Maekelae M.R."/>
            <person name="Malavazi I."/>
            <person name="Melin P."/>
            <person name="Meyer V."/>
            <person name="Mielnichuk N."/>
            <person name="Miskei M."/>
            <person name="Molnar A.P."/>
            <person name="Mule G."/>
            <person name="Ngan C.Y."/>
            <person name="Orejas M."/>
            <person name="Orosz E."/>
            <person name="Ouedraogo J.P."/>
            <person name="Overkamp K.M."/>
            <person name="Park H.-S."/>
            <person name="Perrone G."/>
            <person name="Piumi F."/>
            <person name="Punt P.J."/>
            <person name="Ram A.F."/>
            <person name="Ramon A."/>
            <person name="Rauscher S."/>
            <person name="Record E."/>
            <person name="Riano-Pachon D.M."/>
            <person name="Robert V."/>
            <person name="Roehrig J."/>
            <person name="Ruller R."/>
            <person name="Salamov A."/>
            <person name="Salih N.S."/>
            <person name="Samson R.A."/>
            <person name="Sandor E."/>
            <person name="Sanguinetti M."/>
            <person name="Schuetze T."/>
            <person name="Sepcic K."/>
            <person name="Shelest E."/>
            <person name="Sherlock G."/>
            <person name="Sophianopoulou V."/>
            <person name="Squina F.M."/>
            <person name="Sun H."/>
            <person name="Susca A."/>
            <person name="Todd R.B."/>
            <person name="Tsang A."/>
            <person name="Unkles S.E."/>
            <person name="van de Wiele N."/>
            <person name="van Rossen-Uffink D."/>
            <person name="Oliveira J.V."/>
            <person name="Vesth T.C."/>
            <person name="Visser J."/>
            <person name="Yu J.-H."/>
            <person name="Zhou M."/>
            <person name="Andersen M.R."/>
            <person name="Archer D.B."/>
            <person name="Baker S.E."/>
            <person name="Benoit I."/>
            <person name="Brakhage A.A."/>
            <person name="Braus G.H."/>
            <person name="Fischer R."/>
            <person name="Frisvad J.C."/>
            <person name="Goldman G.H."/>
            <person name="Houbraken J."/>
            <person name="Oakley B."/>
            <person name="Pocsi I."/>
            <person name="Scazzocchio C."/>
            <person name="Seiboth B."/>
            <person name="vanKuyk P.A."/>
            <person name="Wortman J."/>
            <person name="Dyer P.S."/>
            <person name="Grigoriev I.V."/>
        </authorList>
    </citation>
    <scope>NUCLEOTIDE SEQUENCE [LARGE SCALE GENOMIC DNA]</scope>
    <source>
        <strain evidence="3">ITEM 5010</strain>
    </source>
</reference>
<dbReference type="Proteomes" id="UP000188318">
    <property type="component" value="Unassembled WGS sequence"/>
</dbReference>
<dbReference type="InterPro" id="IPR016040">
    <property type="entry name" value="NAD(P)-bd_dom"/>
</dbReference>
<dbReference type="InterPro" id="IPR051604">
    <property type="entry name" value="Ergot_Alk_Oxidoreductase"/>
</dbReference>
<evidence type="ECO:0000313" key="2">
    <source>
        <dbReference type="EMBL" id="OOF95002.1"/>
    </source>
</evidence>
<dbReference type="Gene3D" id="3.90.25.10">
    <property type="entry name" value="UDP-galactose 4-epimerase, domain 1"/>
    <property type="match status" value="1"/>
</dbReference>
<dbReference type="Pfam" id="PF13460">
    <property type="entry name" value="NAD_binding_10"/>
    <property type="match status" value="1"/>
</dbReference>
<evidence type="ECO:0000313" key="3">
    <source>
        <dbReference type="Proteomes" id="UP000188318"/>
    </source>
</evidence>
<dbReference type="InterPro" id="IPR036291">
    <property type="entry name" value="NAD(P)-bd_dom_sf"/>
</dbReference>
<dbReference type="PANTHER" id="PTHR43162">
    <property type="match status" value="1"/>
</dbReference>
<protein>
    <recommendedName>
        <fullName evidence="1">NAD(P)-binding domain-containing protein</fullName>
    </recommendedName>
</protein>
<dbReference type="OMA" id="EIMTNHI"/>
<dbReference type="STRING" id="602072.A0A1R3RKJ4"/>
<feature type="domain" description="NAD(P)-binding" evidence="1">
    <location>
        <begin position="10"/>
        <end position="127"/>
    </location>
</feature>
<evidence type="ECO:0000259" key="1">
    <source>
        <dbReference type="Pfam" id="PF13460"/>
    </source>
</evidence>
<proteinExistence type="predicted"/>
<organism evidence="2 3">
    <name type="scientific">Aspergillus carbonarius (strain ITEM 5010)</name>
    <dbReference type="NCBI Taxonomy" id="602072"/>
    <lineage>
        <taxon>Eukaryota</taxon>
        <taxon>Fungi</taxon>
        <taxon>Dikarya</taxon>
        <taxon>Ascomycota</taxon>
        <taxon>Pezizomycotina</taxon>
        <taxon>Eurotiomycetes</taxon>
        <taxon>Eurotiomycetidae</taxon>
        <taxon>Eurotiales</taxon>
        <taxon>Aspergillaceae</taxon>
        <taxon>Aspergillus</taxon>
        <taxon>Aspergillus subgen. Circumdati</taxon>
    </lineage>
</organism>
<dbReference type="SUPFAM" id="SSF51735">
    <property type="entry name" value="NAD(P)-binding Rossmann-fold domains"/>
    <property type="match status" value="1"/>
</dbReference>
<dbReference type="Gene3D" id="3.40.50.720">
    <property type="entry name" value="NAD(P)-binding Rossmann-like Domain"/>
    <property type="match status" value="1"/>
</dbReference>
<name>A0A1R3RKJ4_ASPC5</name>
<sequence>MLVAVLPASPKTAQETIRALLEADQLTSPVGVRAIYRDCSKAPPEFRAHAGFHAVPGDLNDATSLDLGGADTVFVITPPRYDGSDMMQWATVASDNTRLAIQRAGTVKRLVLLSGMGAEEPSGTGEILTNHIAEEILKDVVPEVIFMRCAYFMENWAACVATVTSKQSHFDSPITPLDYEVPMVAVTDVGKACATYLMAIHIPKRPYVIEVHGPRDYTVKDVQKAFEEAAGHAVEVRPVAKDKLATFFGQFLPEASVGPFVEMTLSFLPGGILANKARLGASTDARVYRGRIDLVEAIRRMYTSGQ</sequence>
<dbReference type="PANTHER" id="PTHR43162:SF1">
    <property type="entry name" value="PRESTALK A DIFFERENTIATION PROTEIN A"/>
    <property type="match status" value="1"/>
</dbReference>
<dbReference type="OrthoDB" id="419598at2759"/>
<dbReference type="EMBL" id="KV907501">
    <property type="protein sequence ID" value="OOF95002.1"/>
    <property type="molecule type" value="Genomic_DNA"/>
</dbReference>
<dbReference type="VEuPathDB" id="FungiDB:ASPCADRAFT_507844"/>
<dbReference type="AlphaFoldDB" id="A0A1R3RKJ4"/>
<accession>A0A1R3RKJ4</accession>
<keyword evidence="3" id="KW-1185">Reference proteome</keyword>
<gene>
    <name evidence="2" type="ORF">ASPCADRAFT_507844</name>
</gene>